<dbReference type="GO" id="GO:0043177">
    <property type="term" value="F:organic acid binding"/>
    <property type="evidence" value="ECO:0007669"/>
    <property type="project" value="InterPro"/>
</dbReference>
<proteinExistence type="predicted"/>
<dbReference type="InterPro" id="IPR041722">
    <property type="entry name" value="TakP/all3028"/>
</dbReference>
<dbReference type="GO" id="GO:0046872">
    <property type="term" value="F:metal ion binding"/>
    <property type="evidence" value="ECO:0007669"/>
    <property type="project" value="UniProtKB-KW"/>
</dbReference>
<dbReference type="NCBIfam" id="NF037995">
    <property type="entry name" value="TRAP_S1"/>
    <property type="match status" value="1"/>
</dbReference>
<evidence type="ECO:0000313" key="4">
    <source>
        <dbReference type="EMBL" id="CUB05051.1"/>
    </source>
</evidence>
<evidence type="ECO:0000313" key="5">
    <source>
        <dbReference type="Proteomes" id="UP000182108"/>
    </source>
</evidence>
<dbReference type="OrthoDB" id="9771186at2"/>
<dbReference type="RefSeq" id="WP_055422575.1">
    <property type="nucleotide sequence ID" value="NZ_CYHH01000001.1"/>
</dbReference>
<gene>
    <name evidence="4" type="ORF">Ga0061068_101193</name>
</gene>
<keyword evidence="5" id="KW-1185">Reference proteome</keyword>
<dbReference type="Gene3D" id="3.40.190.10">
    <property type="entry name" value="Periplasmic binding protein-like II"/>
    <property type="match status" value="1"/>
</dbReference>
<evidence type="ECO:0000256" key="2">
    <source>
        <dbReference type="PIRSR" id="PIRSR039026-1"/>
    </source>
</evidence>
<feature type="binding site" evidence="3">
    <location>
        <position position="214"/>
    </location>
    <ligand>
        <name>Na(+)</name>
        <dbReference type="ChEBI" id="CHEBI:29101"/>
    </ligand>
</feature>
<dbReference type="GO" id="GO:0055085">
    <property type="term" value="P:transmembrane transport"/>
    <property type="evidence" value="ECO:0007669"/>
    <property type="project" value="InterPro"/>
</dbReference>
<dbReference type="InterPro" id="IPR038404">
    <property type="entry name" value="TRAP_DctP_sf"/>
</dbReference>
<dbReference type="AlphaFoldDB" id="A0A0K6IPM7"/>
<dbReference type="GO" id="GO:0015849">
    <property type="term" value="P:organic acid transport"/>
    <property type="evidence" value="ECO:0007669"/>
    <property type="project" value="InterPro"/>
</dbReference>
<dbReference type="Pfam" id="PF03480">
    <property type="entry name" value="DctP"/>
    <property type="match status" value="1"/>
</dbReference>
<keyword evidence="1" id="KW-0732">Signal</keyword>
<feature type="binding site" evidence="2">
    <location>
        <position position="176"/>
    </location>
    <ligand>
        <name>substrate</name>
    </ligand>
</feature>
<dbReference type="Proteomes" id="UP000182108">
    <property type="component" value="Unassembled WGS sequence"/>
</dbReference>
<dbReference type="GO" id="GO:0031317">
    <property type="term" value="C:tripartite ATP-independent periplasmic transporter complex"/>
    <property type="evidence" value="ECO:0007669"/>
    <property type="project" value="InterPro"/>
</dbReference>
<dbReference type="PIRSF" id="PIRSF039026">
    <property type="entry name" value="SiaP"/>
    <property type="match status" value="1"/>
</dbReference>
<reference evidence="5" key="1">
    <citation type="submission" date="2015-08" db="EMBL/GenBank/DDBJ databases">
        <authorList>
            <person name="Babu N.S."/>
            <person name="Beckwith C.J."/>
            <person name="Beseler K.G."/>
            <person name="Brison A."/>
            <person name="Carone J.V."/>
            <person name="Caskin T.P."/>
            <person name="Diamond M."/>
            <person name="Durham M.E."/>
            <person name="Foxe J.M."/>
            <person name="Go M."/>
            <person name="Henderson B.A."/>
            <person name="Jones I.B."/>
            <person name="McGettigan J.A."/>
            <person name="Micheletti S.J."/>
            <person name="Nasrallah M.E."/>
            <person name="Ortiz D."/>
            <person name="Piller C.R."/>
            <person name="Privatt S.R."/>
            <person name="Schneider S.L."/>
            <person name="Sharp S."/>
            <person name="Smith T.C."/>
            <person name="Stanton J.D."/>
            <person name="Ullery H.E."/>
            <person name="Wilson R.J."/>
            <person name="Serrano M.G."/>
            <person name="Buck G."/>
            <person name="Lee V."/>
            <person name="Wang Y."/>
            <person name="Carvalho R."/>
            <person name="Voegtly L."/>
            <person name="Shi R."/>
            <person name="Duckworth R."/>
            <person name="Johnson A."/>
            <person name="Loviza R."/>
            <person name="Walstead R."/>
            <person name="Shah Z."/>
            <person name="Kiflezghi M."/>
            <person name="Wade K."/>
            <person name="Ball S.L."/>
            <person name="Bradley K.W."/>
            <person name="Asai D.J."/>
            <person name="Bowman C.A."/>
            <person name="Russell D.A."/>
            <person name="Pope W.H."/>
            <person name="Jacobs-Sera D."/>
            <person name="Hendrix R.W."/>
            <person name="Hatfull G.F."/>
        </authorList>
    </citation>
    <scope>NUCLEOTIDE SEQUENCE [LARGE SCALE GENOMIC DNA]</scope>
    <source>
        <strain evidence="5">JCM 19170</strain>
    </source>
</reference>
<dbReference type="PANTHER" id="PTHR33376">
    <property type="match status" value="1"/>
</dbReference>
<dbReference type="CDD" id="cd13682">
    <property type="entry name" value="PBP2_TRAP_alpha-ketoacid"/>
    <property type="match status" value="1"/>
</dbReference>
<evidence type="ECO:0000256" key="3">
    <source>
        <dbReference type="PIRSR" id="PIRSR039026-2"/>
    </source>
</evidence>
<keyword evidence="3" id="KW-0479">Metal-binding</keyword>
<dbReference type="SUPFAM" id="SSF53850">
    <property type="entry name" value="Periplasmic binding protein-like II"/>
    <property type="match status" value="1"/>
</dbReference>
<feature type="binding site" evidence="3">
    <location>
        <position position="239"/>
    </location>
    <ligand>
        <name>substrate</name>
    </ligand>
</feature>
<dbReference type="PANTHER" id="PTHR33376:SF5">
    <property type="entry name" value="EXTRACYTOPLASMIC SOLUTE RECEPTOR PROTEIN"/>
    <property type="match status" value="1"/>
</dbReference>
<dbReference type="InterPro" id="IPR026289">
    <property type="entry name" value="SBP_TakP-like"/>
</dbReference>
<name>A0A0K6IPM7_9PROT</name>
<dbReference type="InterPro" id="IPR018389">
    <property type="entry name" value="DctP_fam"/>
</dbReference>
<feature type="binding site" evidence="2">
    <location>
        <position position="155"/>
    </location>
    <ligand>
        <name>substrate</name>
    </ligand>
</feature>
<dbReference type="EMBL" id="CYHH01000001">
    <property type="protein sequence ID" value="CUB05051.1"/>
    <property type="molecule type" value="Genomic_DNA"/>
</dbReference>
<feature type="binding site" evidence="3">
    <location>
        <position position="213"/>
    </location>
    <ligand>
        <name>substrate</name>
    </ligand>
</feature>
<sequence length="360" mass="40598">MQRRKFLQGAGIAGILASGTAPAIVMAQQNIRWRLASSFPKSLDTIFGAAEEMSKTISELSEGKFQIDVFAAGELVPAFGVFDAVQQGTVEMAHTASYYYVGKNDALAFDCAVPFGLNARMINAWMYDAGGLQLMRELFARYDIVNFPLGNTGAQWGGWYRKEIKSVEDLKGLKIRISNLAGRVLTKLGAVPQAIPGGELYQALEKGTIDAVEWTTVYDDYKLGFHKVAPYGYYPAWWEGGAQLTLYANMKAYNALPKRYQELIRVAASDAHTRMTAKYDARNPDTIRKLVAEGAKINRFPKDMMDASFKARNELFAELNDTNPDWKKIYAHYEKFLRDEYSWFRLSEMSYDQYMTSIKL</sequence>
<protein>
    <submittedName>
        <fullName evidence="4">TRAP-type mannitol/chloroaromatic compound transport system, periplasmic component</fullName>
    </submittedName>
</protein>
<organism evidence="4 5">
    <name type="scientific">Tepidiphilus thermophilus</name>
    <dbReference type="NCBI Taxonomy" id="876478"/>
    <lineage>
        <taxon>Bacteria</taxon>
        <taxon>Pseudomonadati</taxon>
        <taxon>Pseudomonadota</taxon>
        <taxon>Hydrogenophilia</taxon>
        <taxon>Hydrogenophilales</taxon>
        <taxon>Hydrogenophilaceae</taxon>
        <taxon>Tepidiphilus</taxon>
    </lineage>
</organism>
<dbReference type="Gene3D" id="3.40.190.170">
    <property type="entry name" value="Bacterial extracellular solute-binding protein, family 7"/>
    <property type="match status" value="1"/>
</dbReference>
<evidence type="ECO:0000256" key="1">
    <source>
        <dbReference type="ARBA" id="ARBA00022729"/>
    </source>
</evidence>
<accession>A0A0K6IPM7</accession>